<evidence type="ECO:0000259" key="2">
    <source>
        <dbReference type="Pfam" id="PF22980"/>
    </source>
</evidence>
<feature type="compositionally biased region" description="Basic residues" evidence="1">
    <location>
        <begin position="84"/>
        <end position="95"/>
    </location>
</feature>
<proteinExistence type="predicted"/>
<dbReference type="EMBL" id="JAPDRK010000014">
    <property type="protein sequence ID" value="KAJ9606416.1"/>
    <property type="molecule type" value="Genomic_DNA"/>
</dbReference>
<protein>
    <recommendedName>
        <fullName evidence="2">Myb-like DNA-binding domain-containing protein</fullName>
    </recommendedName>
</protein>
<organism evidence="3 4">
    <name type="scientific">Cladophialophora chaetospira</name>
    <dbReference type="NCBI Taxonomy" id="386627"/>
    <lineage>
        <taxon>Eukaryota</taxon>
        <taxon>Fungi</taxon>
        <taxon>Dikarya</taxon>
        <taxon>Ascomycota</taxon>
        <taxon>Pezizomycotina</taxon>
        <taxon>Eurotiomycetes</taxon>
        <taxon>Chaetothyriomycetidae</taxon>
        <taxon>Chaetothyriales</taxon>
        <taxon>Herpotrichiellaceae</taxon>
        <taxon>Cladophialophora</taxon>
    </lineage>
</organism>
<dbReference type="AlphaFoldDB" id="A0AA39CFI0"/>
<reference evidence="3" key="1">
    <citation type="submission" date="2022-10" db="EMBL/GenBank/DDBJ databases">
        <title>Culturing micro-colonial fungi from biological soil crusts in the Mojave desert and describing Neophaeococcomyces mojavensis, and introducing the new genera and species Taxawa tesnikishii.</title>
        <authorList>
            <person name="Kurbessoian T."/>
            <person name="Stajich J.E."/>
        </authorList>
    </citation>
    <scope>NUCLEOTIDE SEQUENCE</scope>
    <source>
        <strain evidence="3">TK_41</strain>
    </source>
</reference>
<evidence type="ECO:0000313" key="4">
    <source>
        <dbReference type="Proteomes" id="UP001172673"/>
    </source>
</evidence>
<accession>A0AA39CFI0</accession>
<sequence>MADSTPTQLEKIAFVMKVLKTMELPKADWPSVAAEDGIQNPENARKKFKRIIQEAGFVLDGDQIVDAEGAGNAAEAGVAVTPNPKKRKASGKKAAKGAATDKAANSEGSSKKAKLDESAATDEGDKVEVVVEPSASLRPLLPEPSGSQEA</sequence>
<comment type="caution">
    <text evidence="3">The sequence shown here is derived from an EMBL/GenBank/DDBJ whole genome shotgun (WGS) entry which is preliminary data.</text>
</comment>
<dbReference type="Pfam" id="PF22980">
    <property type="entry name" value="Myb_DNA-bind_8"/>
    <property type="match status" value="1"/>
</dbReference>
<feature type="compositionally biased region" description="Basic and acidic residues" evidence="1">
    <location>
        <begin position="109"/>
        <end position="129"/>
    </location>
</feature>
<evidence type="ECO:0000313" key="3">
    <source>
        <dbReference type="EMBL" id="KAJ9606416.1"/>
    </source>
</evidence>
<keyword evidence="4" id="KW-1185">Reference proteome</keyword>
<dbReference type="Proteomes" id="UP001172673">
    <property type="component" value="Unassembled WGS sequence"/>
</dbReference>
<feature type="region of interest" description="Disordered" evidence="1">
    <location>
        <begin position="72"/>
        <end position="150"/>
    </location>
</feature>
<dbReference type="InterPro" id="IPR054505">
    <property type="entry name" value="Myb_DNA-bind_8"/>
</dbReference>
<evidence type="ECO:0000256" key="1">
    <source>
        <dbReference type="SAM" id="MobiDB-lite"/>
    </source>
</evidence>
<feature type="domain" description="Myb-like DNA-binding" evidence="2">
    <location>
        <begin position="11"/>
        <end position="55"/>
    </location>
</feature>
<name>A0AA39CFI0_9EURO</name>
<gene>
    <name evidence="3" type="ORF">H2200_009377</name>
</gene>